<dbReference type="EMBL" id="JAODBU010000007">
    <property type="protein sequence ID" value="MCT7399095.1"/>
    <property type="molecule type" value="Genomic_DNA"/>
</dbReference>
<dbReference type="Pfam" id="PF06925">
    <property type="entry name" value="MGDG_synth"/>
    <property type="match status" value="1"/>
</dbReference>
<dbReference type="InterPro" id="IPR007235">
    <property type="entry name" value="Glyco_trans_28_C"/>
</dbReference>
<keyword evidence="3" id="KW-0328">Glycosyltransferase</keyword>
<evidence type="ECO:0000256" key="1">
    <source>
        <dbReference type="ARBA" id="ARBA00004370"/>
    </source>
</evidence>
<sequence length="372" mass="41644">MDALILSCGTGGGHNAAGAAIKEELIKRGYNVKFFNPYALKSNRLARVIDRAYVGLVQKAPNVFGVVYKIGNAYRKLPFHSPVYYANGRIAAIIEDYIQKNKCDIIIMPHLFPAEIITQMKRKGYELPPTVFVGTDYTCIPFTEETECDYYVIPAKDLEKEYIKRGIKKEKLRTFGIPVREVFDHSINMDEAKLELGLSVSNRYILVSGGSIGAGNVEKVVKNLSDYYDGTNVKLIIICGNNKKLLNKLKDKYSEKCILIGHTNDIAKYMMASNLIIGKPGGLSSTEAAVVGKPFIHITPIPGCETYNMRYFYSKGMSIPVKRITEKFGKICDKTMEEDNKKKMICQQKNNISANARILIGDMADELCKTKL</sequence>
<evidence type="ECO:0008006" key="9">
    <source>
        <dbReference type="Google" id="ProtNLM"/>
    </source>
</evidence>
<evidence type="ECO:0000259" key="5">
    <source>
        <dbReference type="Pfam" id="PF04101"/>
    </source>
</evidence>
<reference evidence="7" key="1">
    <citation type="submission" date="2022-09" db="EMBL/GenBank/DDBJ databases">
        <title>Eubacterium sp. LFL-14 isolated from human feces.</title>
        <authorList>
            <person name="Liu F."/>
        </authorList>
    </citation>
    <scope>NUCLEOTIDE SEQUENCE</scope>
    <source>
        <strain evidence="7">LFL-14</strain>
    </source>
</reference>
<comment type="subcellular location">
    <subcellularLocation>
        <location evidence="1">Membrane</location>
    </subcellularLocation>
</comment>
<evidence type="ECO:0000313" key="8">
    <source>
        <dbReference type="Proteomes" id="UP001431199"/>
    </source>
</evidence>
<name>A0ABT2M0X1_9FIRM</name>
<dbReference type="PANTHER" id="PTHR43025:SF3">
    <property type="entry name" value="MONOGALACTOSYLDIACYLGLYCEROL SYNTHASE 1, CHLOROPLASTIC"/>
    <property type="match status" value="1"/>
</dbReference>
<comment type="caution">
    <text evidence="7">The sequence shown here is derived from an EMBL/GenBank/DDBJ whole genome shotgun (WGS) entry which is preliminary data.</text>
</comment>
<dbReference type="InterPro" id="IPR009695">
    <property type="entry name" value="Diacylglyc_glucosyltr_N"/>
</dbReference>
<protein>
    <recommendedName>
        <fullName evidence="9">Glycosyl transferase</fullName>
    </recommendedName>
</protein>
<dbReference type="Proteomes" id="UP001431199">
    <property type="component" value="Unassembled WGS sequence"/>
</dbReference>
<evidence type="ECO:0000256" key="2">
    <source>
        <dbReference type="ARBA" id="ARBA00006962"/>
    </source>
</evidence>
<proteinExistence type="inferred from homology"/>
<organism evidence="7 8">
    <name type="scientific">Eubacterium album</name>
    <dbReference type="NCBI Taxonomy" id="2978477"/>
    <lineage>
        <taxon>Bacteria</taxon>
        <taxon>Bacillati</taxon>
        <taxon>Bacillota</taxon>
        <taxon>Clostridia</taxon>
        <taxon>Eubacteriales</taxon>
        <taxon>Eubacteriaceae</taxon>
        <taxon>Eubacterium</taxon>
    </lineage>
</organism>
<dbReference type="InterPro" id="IPR050519">
    <property type="entry name" value="Glycosyltransf_28_UgtP"/>
</dbReference>
<accession>A0ABT2M0X1</accession>
<comment type="similarity">
    <text evidence="2">Belongs to the glycosyltransferase 28 family.</text>
</comment>
<dbReference type="SUPFAM" id="SSF53756">
    <property type="entry name" value="UDP-Glycosyltransferase/glycogen phosphorylase"/>
    <property type="match status" value="1"/>
</dbReference>
<feature type="domain" description="Diacylglycerol glucosyltransferase N-terminal" evidence="6">
    <location>
        <begin position="14"/>
        <end position="179"/>
    </location>
</feature>
<dbReference type="PANTHER" id="PTHR43025">
    <property type="entry name" value="MONOGALACTOSYLDIACYLGLYCEROL SYNTHASE"/>
    <property type="match status" value="1"/>
</dbReference>
<keyword evidence="4" id="KW-0808">Transferase</keyword>
<dbReference type="Pfam" id="PF04101">
    <property type="entry name" value="Glyco_tran_28_C"/>
    <property type="match status" value="1"/>
</dbReference>
<evidence type="ECO:0000259" key="6">
    <source>
        <dbReference type="Pfam" id="PF06925"/>
    </source>
</evidence>
<dbReference type="RefSeq" id="WP_022087893.1">
    <property type="nucleotide sequence ID" value="NZ_JAODBU010000007.1"/>
</dbReference>
<gene>
    <name evidence="7" type="ORF">N5B56_08375</name>
</gene>
<evidence type="ECO:0000256" key="4">
    <source>
        <dbReference type="ARBA" id="ARBA00022679"/>
    </source>
</evidence>
<evidence type="ECO:0000313" key="7">
    <source>
        <dbReference type="EMBL" id="MCT7399095.1"/>
    </source>
</evidence>
<keyword evidence="8" id="KW-1185">Reference proteome</keyword>
<feature type="domain" description="Glycosyl transferase family 28 C-terminal" evidence="5">
    <location>
        <begin position="205"/>
        <end position="344"/>
    </location>
</feature>
<evidence type="ECO:0000256" key="3">
    <source>
        <dbReference type="ARBA" id="ARBA00022676"/>
    </source>
</evidence>
<dbReference type="Gene3D" id="3.40.50.2000">
    <property type="entry name" value="Glycogen Phosphorylase B"/>
    <property type="match status" value="1"/>
</dbReference>